<evidence type="ECO:0000256" key="2">
    <source>
        <dbReference type="ARBA" id="ARBA00022475"/>
    </source>
</evidence>
<keyword evidence="2" id="KW-1003">Cell membrane</keyword>
<evidence type="ECO:0000256" key="3">
    <source>
        <dbReference type="ARBA" id="ARBA00022692"/>
    </source>
</evidence>
<reference evidence="10" key="1">
    <citation type="submission" date="2019-09" db="EMBL/GenBank/DDBJ databases">
        <title>Bird 10,000 Genomes (B10K) Project - Family phase.</title>
        <authorList>
            <person name="Zhang G."/>
        </authorList>
    </citation>
    <scope>NUCLEOTIDE SEQUENCE</scope>
    <source>
        <strain evidence="10">B10K-DU-002-48</strain>
        <tissue evidence="10">Muscle</tissue>
    </source>
</reference>
<feature type="domain" description="Cadherin" evidence="9">
    <location>
        <begin position="3"/>
        <end position="95"/>
    </location>
</feature>
<feature type="non-terminal residue" evidence="10">
    <location>
        <position position="1"/>
    </location>
</feature>
<dbReference type="InterPro" id="IPR050174">
    <property type="entry name" value="Protocadherin/Cadherin-CA"/>
</dbReference>
<proteinExistence type="predicted"/>
<keyword evidence="5" id="KW-1133">Transmembrane helix</keyword>
<dbReference type="GO" id="GO:0005509">
    <property type="term" value="F:calcium ion binding"/>
    <property type="evidence" value="ECO:0007669"/>
    <property type="project" value="UniProtKB-UniRule"/>
</dbReference>
<evidence type="ECO:0000256" key="7">
    <source>
        <dbReference type="ARBA" id="ARBA00023180"/>
    </source>
</evidence>
<accession>A0A850VKL2</accession>
<evidence type="ECO:0000313" key="11">
    <source>
        <dbReference type="Proteomes" id="UP000632118"/>
    </source>
</evidence>
<evidence type="ECO:0000256" key="6">
    <source>
        <dbReference type="ARBA" id="ARBA00023136"/>
    </source>
</evidence>
<protein>
    <submittedName>
        <fullName evidence="10">PCDGJ protein</fullName>
    </submittedName>
</protein>
<sequence length="95" mass="10037">NNLSEAAGPNTVVALFNVRDRDSGENGRTSCELSGDQPFSITPLAADAYALVTSEALDREQVSEYNVTVRVADGGSPPLSASKTLLVRLLDVNDN</sequence>
<dbReference type="AlphaFoldDB" id="A0A850VKL2"/>
<keyword evidence="7" id="KW-0325">Glycoprotein</keyword>
<dbReference type="PANTHER" id="PTHR24028">
    <property type="entry name" value="CADHERIN-87A"/>
    <property type="match status" value="1"/>
</dbReference>
<keyword evidence="8" id="KW-0106">Calcium</keyword>
<name>A0A850VKL2_FREMA</name>
<dbReference type="Pfam" id="PF00028">
    <property type="entry name" value="Cadherin"/>
    <property type="match status" value="1"/>
</dbReference>
<dbReference type="GO" id="GO:0005886">
    <property type="term" value="C:plasma membrane"/>
    <property type="evidence" value="ECO:0007669"/>
    <property type="project" value="UniProtKB-SubCell"/>
</dbReference>
<keyword evidence="3" id="KW-0812">Transmembrane</keyword>
<dbReference type="EMBL" id="WAAD01004813">
    <property type="protein sequence ID" value="NWH44033.1"/>
    <property type="molecule type" value="Genomic_DNA"/>
</dbReference>
<evidence type="ECO:0000313" key="10">
    <source>
        <dbReference type="EMBL" id="NWH44033.1"/>
    </source>
</evidence>
<keyword evidence="6" id="KW-0472">Membrane</keyword>
<evidence type="ECO:0000256" key="4">
    <source>
        <dbReference type="ARBA" id="ARBA00022729"/>
    </source>
</evidence>
<comment type="subcellular location">
    <subcellularLocation>
        <location evidence="1">Cell membrane</location>
        <topology evidence="1">Single-pass type I membrane protein</topology>
    </subcellularLocation>
</comment>
<evidence type="ECO:0000256" key="8">
    <source>
        <dbReference type="PROSITE-ProRule" id="PRU00043"/>
    </source>
</evidence>
<evidence type="ECO:0000256" key="5">
    <source>
        <dbReference type="ARBA" id="ARBA00022989"/>
    </source>
</evidence>
<evidence type="ECO:0000259" key="9">
    <source>
        <dbReference type="PROSITE" id="PS50268"/>
    </source>
</evidence>
<dbReference type="SMART" id="SM00112">
    <property type="entry name" value="CA"/>
    <property type="match status" value="1"/>
</dbReference>
<dbReference type="OrthoDB" id="6252479at2759"/>
<dbReference type="InterPro" id="IPR002126">
    <property type="entry name" value="Cadherin-like_dom"/>
</dbReference>
<dbReference type="FunFam" id="2.60.40.60:FF:000003">
    <property type="entry name" value="Protocadherin alpha 2"/>
    <property type="match status" value="1"/>
</dbReference>
<dbReference type="Gene3D" id="2.60.40.60">
    <property type="entry name" value="Cadherins"/>
    <property type="match status" value="1"/>
</dbReference>
<dbReference type="Proteomes" id="UP000632118">
    <property type="component" value="Unassembled WGS sequence"/>
</dbReference>
<comment type="caution">
    <text evidence="10">The sequence shown here is derived from an EMBL/GenBank/DDBJ whole genome shotgun (WGS) entry which is preliminary data.</text>
</comment>
<feature type="non-terminal residue" evidence="10">
    <location>
        <position position="95"/>
    </location>
</feature>
<gene>
    <name evidence="10" type="primary">Pcdhgb7</name>
    <name evidence="10" type="ORF">FREMAG_R15047</name>
</gene>
<keyword evidence="4" id="KW-0732">Signal</keyword>
<keyword evidence="11" id="KW-1185">Reference proteome</keyword>
<dbReference type="GO" id="GO:0007156">
    <property type="term" value="P:homophilic cell adhesion via plasma membrane adhesion molecules"/>
    <property type="evidence" value="ECO:0007669"/>
    <property type="project" value="InterPro"/>
</dbReference>
<dbReference type="CDD" id="cd11304">
    <property type="entry name" value="Cadherin_repeat"/>
    <property type="match status" value="1"/>
</dbReference>
<dbReference type="SUPFAM" id="SSF49313">
    <property type="entry name" value="Cadherin-like"/>
    <property type="match status" value="1"/>
</dbReference>
<evidence type="ECO:0000256" key="1">
    <source>
        <dbReference type="ARBA" id="ARBA00004251"/>
    </source>
</evidence>
<organism evidence="10 11">
    <name type="scientific">Fregata magnificens</name>
    <name type="common">Magnificent frigatebird</name>
    <dbReference type="NCBI Taxonomy" id="37042"/>
    <lineage>
        <taxon>Eukaryota</taxon>
        <taxon>Metazoa</taxon>
        <taxon>Chordata</taxon>
        <taxon>Craniata</taxon>
        <taxon>Vertebrata</taxon>
        <taxon>Euteleostomi</taxon>
        <taxon>Archelosauria</taxon>
        <taxon>Archosauria</taxon>
        <taxon>Dinosauria</taxon>
        <taxon>Saurischia</taxon>
        <taxon>Theropoda</taxon>
        <taxon>Coelurosauria</taxon>
        <taxon>Aves</taxon>
        <taxon>Neognathae</taxon>
        <taxon>Neoaves</taxon>
        <taxon>Aequornithes</taxon>
        <taxon>Suliformes</taxon>
        <taxon>Fregatidae</taxon>
        <taxon>Fregata</taxon>
    </lineage>
</organism>
<dbReference type="PROSITE" id="PS50268">
    <property type="entry name" value="CADHERIN_2"/>
    <property type="match status" value="1"/>
</dbReference>
<dbReference type="InterPro" id="IPR015919">
    <property type="entry name" value="Cadherin-like_sf"/>
</dbReference>